<dbReference type="InterPro" id="IPR025522">
    <property type="entry name" value="DUF4410"/>
</dbReference>
<evidence type="ECO:0000313" key="3">
    <source>
        <dbReference type="Proteomes" id="UP000250079"/>
    </source>
</evidence>
<feature type="chain" id="PRO_5016443084" description="DUF4410 domain-containing protein" evidence="1">
    <location>
        <begin position="24"/>
        <end position="157"/>
    </location>
</feature>
<dbReference type="Pfam" id="PF14366">
    <property type="entry name" value="DUF4410"/>
    <property type="match status" value="1"/>
</dbReference>
<dbReference type="PROSITE" id="PS51257">
    <property type="entry name" value="PROKAR_LIPOPROTEIN"/>
    <property type="match status" value="1"/>
</dbReference>
<proteinExistence type="predicted"/>
<gene>
    <name evidence="2" type="ORF">IMCC3135_30025</name>
</gene>
<dbReference type="Proteomes" id="UP000250079">
    <property type="component" value="Chromosome"/>
</dbReference>
<dbReference type="RefSeq" id="WP_088920876.1">
    <property type="nucleotide sequence ID" value="NZ_CP018632.1"/>
</dbReference>
<feature type="signal peptide" evidence="1">
    <location>
        <begin position="1"/>
        <end position="23"/>
    </location>
</feature>
<evidence type="ECO:0008006" key="4">
    <source>
        <dbReference type="Google" id="ProtNLM"/>
    </source>
</evidence>
<protein>
    <recommendedName>
        <fullName evidence="4">DUF4410 domain-containing protein</fullName>
    </recommendedName>
</protein>
<reference evidence="2 3" key="1">
    <citation type="submission" date="2016-12" db="EMBL/GenBank/DDBJ databases">
        <authorList>
            <person name="Song W.-J."/>
            <person name="Kurnit D.M."/>
        </authorList>
    </citation>
    <scope>NUCLEOTIDE SEQUENCE [LARGE SCALE GENOMIC DNA]</scope>
    <source>
        <strain evidence="2 3">IMCC3135</strain>
    </source>
</reference>
<name>A0A2Z2P878_9GAMM</name>
<keyword evidence="1" id="KW-0732">Signal</keyword>
<dbReference type="KEGG" id="gai:IMCC3135_30025"/>
<dbReference type="AlphaFoldDB" id="A0A2Z2P878"/>
<evidence type="ECO:0000313" key="2">
    <source>
        <dbReference type="EMBL" id="ASJ76054.1"/>
    </source>
</evidence>
<dbReference type="EMBL" id="CP018632">
    <property type="protein sequence ID" value="ASJ76054.1"/>
    <property type="molecule type" value="Genomic_DNA"/>
</dbReference>
<organism evidence="2 3">
    <name type="scientific">Granulosicoccus antarcticus IMCC3135</name>
    <dbReference type="NCBI Taxonomy" id="1192854"/>
    <lineage>
        <taxon>Bacteria</taxon>
        <taxon>Pseudomonadati</taxon>
        <taxon>Pseudomonadota</taxon>
        <taxon>Gammaproteobacteria</taxon>
        <taxon>Chromatiales</taxon>
        <taxon>Granulosicoccaceae</taxon>
        <taxon>Granulosicoccus</taxon>
    </lineage>
</organism>
<sequence length="157" mass="16590">MKRRTILSLVLVSAFITACGSNSDVQLALPATDGTQLYQIANISSSAADVPDKFESNLRKYLEKDLKKKGMLATGNAARKVDVTITEFKMSKGVSRILLGGLAGKDSVQTKINVIDTASNKSIGISNIESTDGLAGGGPELFTSNHAKAISKFLQGK</sequence>
<accession>A0A2Z2P878</accession>
<evidence type="ECO:0000256" key="1">
    <source>
        <dbReference type="SAM" id="SignalP"/>
    </source>
</evidence>
<keyword evidence="3" id="KW-1185">Reference proteome</keyword>